<keyword evidence="10" id="KW-1185">Reference proteome</keyword>
<keyword evidence="6" id="KW-0175">Coiled coil</keyword>
<name>A0A9P0GSL9_PHACE</name>
<dbReference type="InterPro" id="IPR008677">
    <property type="entry name" value="MRVI1"/>
</dbReference>
<accession>A0A9P0GSL9</accession>
<evidence type="ECO:0000256" key="8">
    <source>
        <dbReference type="SAM" id="MobiDB-lite"/>
    </source>
</evidence>
<gene>
    <name evidence="9" type="ORF">PHAECO_LOCUS7526</name>
</gene>
<dbReference type="GO" id="GO:0005737">
    <property type="term" value="C:cytoplasm"/>
    <property type="evidence" value="ECO:0007669"/>
    <property type="project" value="UniProtKB-SubCell"/>
</dbReference>
<dbReference type="AlphaFoldDB" id="A0A9P0GSL9"/>
<evidence type="ECO:0000256" key="3">
    <source>
        <dbReference type="ARBA" id="ARBA00022490"/>
    </source>
</evidence>
<feature type="region of interest" description="Disordered" evidence="8">
    <location>
        <begin position="247"/>
        <end position="327"/>
    </location>
</feature>
<dbReference type="Proteomes" id="UP001153737">
    <property type="component" value="Chromosome 3"/>
</dbReference>
<reference evidence="9" key="2">
    <citation type="submission" date="2022-10" db="EMBL/GenBank/DDBJ databases">
        <authorList>
            <consortium name="ENA_rothamsted_submissions"/>
            <consortium name="culmorum"/>
            <person name="King R."/>
        </authorList>
    </citation>
    <scope>NUCLEOTIDE SEQUENCE</scope>
</reference>
<feature type="compositionally biased region" description="Basic and acidic residues" evidence="8">
    <location>
        <begin position="310"/>
        <end position="320"/>
    </location>
</feature>
<proteinExistence type="predicted"/>
<keyword evidence="3" id="KW-0963">Cytoplasm</keyword>
<keyword evidence="5" id="KW-1133">Transmembrane helix</keyword>
<comment type="subcellular location">
    <subcellularLocation>
        <location evidence="2">Cytoplasm</location>
    </subcellularLocation>
    <subcellularLocation>
        <location evidence="1">Membrane</location>
        <topology evidence="1">Single-pass membrane protein</topology>
    </subcellularLocation>
</comment>
<evidence type="ECO:0000256" key="5">
    <source>
        <dbReference type="ARBA" id="ARBA00022989"/>
    </source>
</evidence>
<feature type="region of interest" description="Disordered" evidence="8">
    <location>
        <begin position="33"/>
        <end position="56"/>
    </location>
</feature>
<evidence type="ECO:0000256" key="6">
    <source>
        <dbReference type="ARBA" id="ARBA00023054"/>
    </source>
</evidence>
<dbReference type="EMBL" id="OU896709">
    <property type="protein sequence ID" value="CAH1159791.1"/>
    <property type="molecule type" value="Genomic_DNA"/>
</dbReference>
<dbReference type="OrthoDB" id="10062605at2759"/>
<evidence type="ECO:0000256" key="2">
    <source>
        <dbReference type="ARBA" id="ARBA00004496"/>
    </source>
</evidence>
<feature type="compositionally biased region" description="Polar residues" evidence="8">
    <location>
        <begin position="290"/>
        <end position="309"/>
    </location>
</feature>
<evidence type="ECO:0000256" key="1">
    <source>
        <dbReference type="ARBA" id="ARBA00004167"/>
    </source>
</evidence>
<keyword evidence="4" id="KW-0812">Transmembrane</keyword>
<evidence type="ECO:0000256" key="7">
    <source>
        <dbReference type="ARBA" id="ARBA00023136"/>
    </source>
</evidence>
<evidence type="ECO:0000313" key="10">
    <source>
        <dbReference type="Proteomes" id="UP001153737"/>
    </source>
</evidence>
<keyword evidence="7" id="KW-0472">Membrane</keyword>
<evidence type="ECO:0000256" key="4">
    <source>
        <dbReference type="ARBA" id="ARBA00022692"/>
    </source>
</evidence>
<feature type="compositionally biased region" description="Low complexity" evidence="8">
    <location>
        <begin position="37"/>
        <end position="54"/>
    </location>
</feature>
<dbReference type="Pfam" id="PF05781">
    <property type="entry name" value="MRVI1"/>
    <property type="match status" value="1"/>
</dbReference>
<protein>
    <recommendedName>
        <fullName evidence="11">Lymphoid-restricted membrane protein-like</fullName>
    </recommendedName>
</protein>
<evidence type="ECO:0000313" key="9">
    <source>
        <dbReference type="EMBL" id="CAH1159791.1"/>
    </source>
</evidence>
<organism evidence="9 10">
    <name type="scientific">Phaedon cochleariae</name>
    <name type="common">Mustard beetle</name>
    <dbReference type="NCBI Taxonomy" id="80249"/>
    <lineage>
        <taxon>Eukaryota</taxon>
        <taxon>Metazoa</taxon>
        <taxon>Ecdysozoa</taxon>
        <taxon>Arthropoda</taxon>
        <taxon>Hexapoda</taxon>
        <taxon>Insecta</taxon>
        <taxon>Pterygota</taxon>
        <taxon>Neoptera</taxon>
        <taxon>Endopterygota</taxon>
        <taxon>Coleoptera</taxon>
        <taxon>Polyphaga</taxon>
        <taxon>Cucujiformia</taxon>
        <taxon>Chrysomeloidea</taxon>
        <taxon>Chrysomelidae</taxon>
        <taxon>Chrysomelinae</taxon>
        <taxon>Chrysomelini</taxon>
        <taxon>Phaedon</taxon>
    </lineage>
</organism>
<dbReference type="PANTHER" id="PTHR15352">
    <property type="entry name" value="LYMPHOID-RESTRICTED MEMBRANE PROTEIN, JAW1"/>
    <property type="match status" value="1"/>
</dbReference>
<evidence type="ECO:0008006" key="11">
    <source>
        <dbReference type="Google" id="ProtNLM"/>
    </source>
</evidence>
<dbReference type="GO" id="GO:0016020">
    <property type="term" value="C:membrane"/>
    <property type="evidence" value="ECO:0007669"/>
    <property type="project" value="UniProtKB-SubCell"/>
</dbReference>
<reference evidence="9" key="1">
    <citation type="submission" date="2022-01" db="EMBL/GenBank/DDBJ databases">
        <authorList>
            <person name="King R."/>
        </authorList>
    </citation>
    <scope>NUCLEOTIDE SEQUENCE</scope>
</reference>
<sequence length="457" mass="52211">MNEIESSTYAQKKNKNYIKSDSTWSDQVLLRNRRKGSQVSISSVSSNQSDSSNSEYVTKFERKASLQEIIEKTAEEKSLPVQCKRTRSNSDGTGLRLINQDPDFQVFPSLPDFVLEKLGLRGNGPRERLSEEELEQKFTSLALAFTIDATTIKDRCDRQRRSRDQTELNLTKEIEKFKEKLSFMQPLCTDYEKAELFSNLMTQIDVIMNATCLVSISAEKYGSVQHEERLTESVDLMVNHVQVLKQQRDSARKQLQHSKRVLQNSPDSSSPSPVPSPKSAFPNKKILTQRRASFNNVSQSVAESSNKSFSDTKKITRRTSDLSPRASSLLRNVRPSRLELGVDLVKIKEGFVDQQLPVVEKSSEIESENEFNFSNADGVFSLEKKKSCIDSSKLSLRYKLQERFLRAKVSIEERCKRWTEEGNFHETCRFCALICFSLGFITLANIYIEFKLAKRGL</sequence>
<dbReference type="PANTHER" id="PTHR15352:SF1">
    <property type="entry name" value="KASH5-LIKE COILED-COIL DOMAIN-CONTAINING PROTEIN"/>
    <property type="match status" value="1"/>
</dbReference>